<comment type="caution">
    <text evidence="2">The sequence shown here is derived from an EMBL/GenBank/DDBJ whole genome shotgun (WGS) entry which is preliminary data.</text>
</comment>
<gene>
    <name evidence="2" type="ORF">ACFQE1_00010</name>
</gene>
<dbReference type="AlphaFoldDB" id="A0ABD5RUK3"/>
<name>A0ABD5RUK3_9EURY</name>
<evidence type="ECO:0000313" key="2">
    <source>
        <dbReference type="EMBL" id="MFC6722817.1"/>
    </source>
</evidence>
<protein>
    <submittedName>
        <fullName evidence="2">Uncharacterized protein</fullName>
    </submittedName>
</protein>
<evidence type="ECO:0000256" key="1">
    <source>
        <dbReference type="SAM" id="MobiDB-lite"/>
    </source>
</evidence>
<proteinExistence type="predicted"/>
<accession>A0ABD5RUK3</accession>
<dbReference type="Proteomes" id="UP001596328">
    <property type="component" value="Unassembled WGS sequence"/>
</dbReference>
<dbReference type="EMBL" id="JBHSWU010000001">
    <property type="protein sequence ID" value="MFC6722817.1"/>
    <property type="molecule type" value="Genomic_DNA"/>
</dbReference>
<feature type="compositionally biased region" description="Acidic residues" evidence="1">
    <location>
        <begin position="87"/>
        <end position="100"/>
    </location>
</feature>
<sequence length="138" mass="15743">MPVYREVTGCSYRSLGRYPELRESFRLDKMPGESVLSRTWSNCFNETTQTFVTTAAHYLFRTIHDRDLPVPGVRLKEEVADSRESGAEEAEPDSGDEFDDGTIYQTTRLVKEHGFGSLDSGRAGNLTYDDNRFFELQT</sequence>
<reference evidence="2 3" key="1">
    <citation type="journal article" date="2019" name="Int. J. Syst. Evol. Microbiol.">
        <title>The Global Catalogue of Microorganisms (GCM) 10K type strain sequencing project: providing services to taxonomists for standard genome sequencing and annotation.</title>
        <authorList>
            <consortium name="The Broad Institute Genomics Platform"/>
            <consortium name="The Broad Institute Genome Sequencing Center for Infectious Disease"/>
            <person name="Wu L."/>
            <person name="Ma J."/>
        </authorList>
    </citation>
    <scope>NUCLEOTIDE SEQUENCE [LARGE SCALE GENOMIC DNA]</scope>
    <source>
        <strain evidence="2 3">NBRC 111368</strain>
    </source>
</reference>
<feature type="region of interest" description="Disordered" evidence="1">
    <location>
        <begin position="77"/>
        <end position="101"/>
    </location>
</feature>
<feature type="compositionally biased region" description="Basic and acidic residues" evidence="1">
    <location>
        <begin position="77"/>
        <end position="86"/>
    </location>
</feature>
<keyword evidence="3" id="KW-1185">Reference proteome</keyword>
<organism evidence="2 3">
    <name type="scientific">Halobium palmae</name>
    <dbReference type="NCBI Taxonomy" id="1776492"/>
    <lineage>
        <taxon>Archaea</taxon>
        <taxon>Methanobacteriati</taxon>
        <taxon>Methanobacteriota</taxon>
        <taxon>Stenosarchaea group</taxon>
        <taxon>Halobacteria</taxon>
        <taxon>Halobacteriales</taxon>
        <taxon>Haloferacaceae</taxon>
        <taxon>Halobium</taxon>
    </lineage>
</organism>
<evidence type="ECO:0000313" key="3">
    <source>
        <dbReference type="Proteomes" id="UP001596328"/>
    </source>
</evidence>